<dbReference type="AlphaFoldDB" id="M2ZZW8"/>
<dbReference type="HOGENOM" id="CLU_302295_0_0_1"/>
<comment type="function">
    <text evidence="3">Regulates mitochondrial small subunit maturation by controlling 15S rRNA 5'-end processing. Localizes to the 5' precursor of the 15S rRNA in a position that is subsequently occupied by mS47 in the mature yeast mtSSU. Uses structure and sequence-specific RNA recognition, binding to a single-stranded region of the precursor and specifically recognizing bases -6 to -1. The exchange of Ccm1 for mS47 is coupled to the irreversible removal of precursor rRNA that is accompanied by conformational changes of the mitoribosomal proteins uS5m and mS26. These conformational changes signal completion of 5'-end rRNA processing through protection of the mature 5'-end of the 15S rRNA and stabilization of mS47. The removal of the 5' precursor together with the dissociation of Ccm1 may be catalyzed by the 5'-3' exoribonuclease Pet127. Involved in the specific removal of group I introns in mitochondrial encoded transcripts.</text>
</comment>
<dbReference type="STRING" id="383855.M2ZZW8"/>
<dbReference type="NCBIfam" id="TIGR00756">
    <property type="entry name" value="PPR"/>
    <property type="match status" value="1"/>
</dbReference>
<dbReference type="RefSeq" id="XP_007925083.1">
    <property type="nucleotide sequence ID" value="XM_007926892.1"/>
</dbReference>
<reference evidence="7 8" key="1">
    <citation type="journal article" date="2012" name="PLoS Pathog.">
        <title>Diverse lifestyles and strategies of plant pathogenesis encoded in the genomes of eighteen Dothideomycetes fungi.</title>
        <authorList>
            <person name="Ohm R.A."/>
            <person name="Feau N."/>
            <person name="Henrissat B."/>
            <person name="Schoch C.L."/>
            <person name="Horwitz B.A."/>
            <person name="Barry K.W."/>
            <person name="Condon B.J."/>
            <person name="Copeland A.C."/>
            <person name="Dhillon B."/>
            <person name="Glaser F."/>
            <person name="Hesse C.N."/>
            <person name="Kosti I."/>
            <person name="LaButti K."/>
            <person name="Lindquist E.A."/>
            <person name="Lucas S."/>
            <person name="Salamov A.A."/>
            <person name="Bradshaw R.E."/>
            <person name="Ciuffetti L."/>
            <person name="Hamelin R.C."/>
            <person name="Kema G.H.J."/>
            <person name="Lawrence C."/>
            <person name="Scott J.A."/>
            <person name="Spatafora J.W."/>
            <person name="Turgeon B.G."/>
            <person name="de Wit P.J.G.M."/>
            <person name="Zhong S."/>
            <person name="Goodwin S.B."/>
            <person name="Grigoriev I.V."/>
        </authorList>
    </citation>
    <scope>NUCLEOTIDE SEQUENCE [LARGE SCALE GENOMIC DNA]</scope>
    <source>
        <strain evidence="7 8">CIRAD86</strain>
    </source>
</reference>
<evidence type="ECO:0008006" key="9">
    <source>
        <dbReference type="Google" id="ProtNLM"/>
    </source>
</evidence>
<organism evidence="7 8">
    <name type="scientific">Pseudocercospora fijiensis (strain CIRAD86)</name>
    <name type="common">Black leaf streak disease fungus</name>
    <name type="synonym">Mycosphaerella fijiensis</name>
    <dbReference type="NCBI Taxonomy" id="383855"/>
    <lineage>
        <taxon>Eukaryota</taxon>
        <taxon>Fungi</taxon>
        <taxon>Dikarya</taxon>
        <taxon>Ascomycota</taxon>
        <taxon>Pezizomycotina</taxon>
        <taxon>Dothideomycetes</taxon>
        <taxon>Dothideomycetidae</taxon>
        <taxon>Mycosphaerellales</taxon>
        <taxon>Mycosphaerellaceae</taxon>
        <taxon>Pseudocercospora</taxon>
    </lineage>
</organism>
<sequence length="987" mass="111252">MGKPVSMTRVELACLRLRLRSSLLALPRKASYTVCAAHAPVHPQCPPMPSCQSALRTLLRKWSSQPPANYTQWHLRQQHLARSYGTRRDEIKSGRKAGLSSLDADSSYLDLILGPRENGAAQHVNQHAQNRWDQGVEEAEDDTHGDSSEPASTGRRRRKARASTSSRLYGRGYDISDRAIHQENDHTFRPELPRTGDAARPNLLQQQRTLQSDVEPPIKSEQFAKSGPEVRRGVPRKGPVQMKSVWGRHPAYKRVIKRPATKRVGKPLELRVAARRREEYHREVLRLINHVKNSCATNDAGTLQPPTVAPQAIVELDTVLEELEKLEEVTVGCLRQSISLSLWPHALLWLLHHDPDRSLDFLVATFGQVYQHNFCIQGSLKYLALLYSSRGDTSAIEKLVEVAFALTDAWSNVRYMHGKWDGRWYVPIIPFCSKESRIRFFKYMKTSDKVNRTHWPTWFHFVNAFVKDSQFDLALSAILEARAAGAPLDSYAFQSCCATLLRKSIRHTGGLRACIGIVDNLLSIGLPLNNQLANIIMLNAVEAGDLKTAFSIYHSLVDHGLQADAYTYAILLKACKVTIDDAEILNATIRDALSHIDIHKEVVLSTEILHCLALHHTKHNSERAFEIVADAYAQLFDLGPLRDVGLMPSKLSQIGDSSEARPLPSYYTMYIMIATYLEAFFQGRDPDVRSAFALYQRFKSAVEAGTEPFASMAQYDYTFNAFLCTFIKSKRGLLYAAEIVKDMQGKNRPKDARHPFCQPTVYTWSIFVDGFTRHGQMQLAEQVLTYMRTKGIQPNSETYNTLLGGYAVLHDSQSMIDVLGRMESDGNTWNEWTVKNISKLKDRSAFNAELQKQRQAQALDFTADLRDGLEQRLSRAEMGEVRARYLIDESEDERVSRDYFQDSDGGQNHSAPPAADVQTFYSCSNALILPAHEDGTVSRLRPTSLTSAQWAAPAPQQPGERRVIQVQERWAIKGTVHTRATGHAFGR</sequence>
<dbReference type="GeneID" id="19336577"/>
<proteinExistence type="inferred from homology"/>
<evidence type="ECO:0000256" key="4">
    <source>
        <dbReference type="ARBA" id="ARBA00044511"/>
    </source>
</evidence>
<dbReference type="EMBL" id="KB446557">
    <property type="protein sequence ID" value="EME84459.1"/>
    <property type="molecule type" value="Genomic_DNA"/>
</dbReference>
<feature type="region of interest" description="Disordered" evidence="6">
    <location>
        <begin position="209"/>
        <end position="243"/>
    </location>
</feature>
<feature type="repeat" description="PPR" evidence="5">
    <location>
        <begin position="760"/>
        <end position="794"/>
    </location>
</feature>
<evidence type="ECO:0000256" key="3">
    <source>
        <dbReference type="ARBA" id="ARBA00044493"/>
    </source>
</evidence>
<protein>
    <recommendedName>
        <fullName evidence="9">Pentacotripeptide-repeat region of PRORP domain-containing protein</fullName>
    </recommendedName>
</protein>
<dbReference type="Pfam" id="PF13041">
    <property type="entry name" value="PPR_2"/>
    <property type="match status" value="1"/>
</dbReference>
<dbReference type="PANTHER" id="PTHR47447">
    <property type="entry name" value="OS03G0856100 PROTEIN"/>
    <property type="match status" value="1"/>
</dbReference>
<dbReference type="PROSITE" id="PS51375">
    <property type="entry name" value="PPR"/>
    <property type="match status" value="1"/>
</dbReference>
<dbReference type="Proteomes" id="UP000016932">
    <property type="component" value="Unassembled WGS sequence"/>
</dbReference>
<dbReference type="PANTHER" id="PTHR47447:SF17">
    <property type="entry name" value="OS12G0638900 PROTEIN"/>
    <property type="match status" value="1"/>
</dbReference>
<comment type="subunit">
    <text evidence="4">Binds to mitochondrial small subunit 15S rRNA.</text>
</comment>
<evidence type="ECO:0000313" key="7">
    <source>
        <dbReference type="EMBL" id="EME84459.1"/>
    </source>
</evidence>
<dbReference type="eggNOG" id="KOG4197">
    <property type="taxonomic scope" value="Eukaryota"/>
</dbReference>
<keyword evidence="2" id="KW-0677">Repeat</keyword>
<evidence type="ECO:0000313" key="8">
    <source>
        <dbReference type="Proteomes" id="UP000016932"/>
    </source>
</evidence>
<dbReference type="Gene3D" id="1.25.40.10">
    <property type="entry name" value="Tetratricopeptide repeat domain"/>
    <property type="match status" value="2"/>
</dbReference>
<evidence type="ECO:0000256" key="2">
    <source>
        <dbReference type="ARBA" id="ARBA00022737"/>
    </source>
</evidence>
<dbReference type="KEGG" id="pfj:MYCFIDRAFT_207287"/>
<dbReference type="VEuPathDB" id="FungiDB:MYCFIDRAFT_207287"/>
<accession>M2ZZW8</accession>
<comment type="similarity">
    <text evidence="1">Belongs to the CCM1 family.</text>
</comment>
<keyword evidence="8" id="KW-1185">Reference proteome</keyword>
<name>M2ZZW8_PSEFD</name>
<gene>
    <name evidence="7" type="ORF">MYCFIDRAFT_207287</name>
</gene>
<dbReference type="InterPro" id="IPR011990">
    <property type="entry name" value="TPR-like_helical_dom_sf"/>
</dbReference>
<dbReference type="OrthoDB" id="185373at2759"/>
<feature type="region of interest" description="Disordered" evidence="6">
    <location>
        <begin position="133"/>
        <end position="181"/>
    </location>
</feature>
<evidence type="ECO:0000256" key="5">
    <source>
        <dbReference type="PROSITE-ProRule" id="PRU00708"/>
    </source>
</evidence>
<evidence type="ECO:0000256" key="6">
    <source>
        <dbReference type="SAM" id="MobiDB-lite"/>
    </source>
</evidence>
<dbReference type="InterPro" id="IPR002885">
    <property type="entry name" value="PPR_rpt"/>
</dbReference>
<evidence type="ECO:0000256" key="1">
    <source>
        <dbReference type="ARBA" id="ARBA00006192"/>
    </source>
</evidence>